<evidence type="ECO:0000313" key="4">
    <source>
        <dbReference type="Proteomes" id="UP000009138"/>
    </source>
</evidence>
<dbReference type="GO" id="GO:0016787">
    <property type="term" value="F:hydrolase activity"/>
    <property type="evidence" value="ECO:0007669"/>
    <property type="project" value="InterPro"/>
</dbReference>
<dbReference type="Pfam" id="PF04851">
    <property type="entry name" value="ResIII"/>
    <property type="match status" value="1"/>
</dbReference>
<keyword evidence="1" id="KW-0547">Nucleotide-binding</keyword>
<proteinExistence type="predicted"/>
<dbReference type="PANTHER" id="PTHR14074">
    <property type="entry name" value="HELICASE WITH DEATH DOMAIN-RELATED"/>
    <property type="match status" value="1"/>
</dbReference>
<dbReference type="VEuPathDB" id="FungiDB:RO3G_15435"/>
<feature type="domain" description="Helicase ATP-binding" evidence="2">
    <location>
        <begin position="97"/>
        <end position="272"/>
    </location>
</feature>
<gene>
    <name evidence="3" type="ORF">RO3G_15435</name>
</gene>
<dbReference type="GO" id="GO:0005524">
    <property type="term" value="F:ATP binding"/>
    <property type="evidence" value="ECO:0007669"/>
    <property type="project" value="InterPro"/>
</dbReference>
<organism evidence="3 4">
    <name type="scientific">Rhizopus delemar (strain RA 99-880 / ATCC MYA-4621 / FGSC 9543 / NRRL 43880)</name>
    <name type="common">Mucormycosis agent</name>
    <name type="synonym">Rhizopus arrhizus var. delemar</name>
    <dbReference type="NCBI Taxonomy" id="246409"/>
    <lineage>
        <taxon>Eukaryota</taxon>
        <taxon>Fungi</taxon>
        <taxon>Fungi incertae sedis</taxon>
        <taxon>Mucoromycota</taxon>
        <taxon>Mucoromycotina</taxon>
        <taxon>Mucoromycetes</taxon>
        <taxon>Mucorales</taxon>
        <taxon>Mucorineae</taxon>
        <taxon>Rhizopodaceae</taxon>
        <taxon>Rhizopus</taxon>
    </lineage>
</organism>
<dbReference type="CDD" id="cd18034">
    <property type="entry name" value="DEXHc_dicer"/>
    <property type="match status" value="1"/>
</dbReference>
<keyword evidence="1" id="KW-0347">Helicase</keyword>
<evidence type="ECO:0000256" key="1">
    <source>
        <dbReference type="ARBA" id="ARBA00022806"/>
    </source>
</evidence>
<protein>
    <recommendedName>
        <fullName evidence="2">Helicase ATP-binding domain-containing protein</fullName>
    </recommendedName>
</protein>
<dbReference type="Proteomes" id="UP000009138">
    <property type="component" value="Unassembled WGS sequence"/>
</dbReference>
<reference evidence="3 4" key="1">
    <citation type="journal article" date="2009" name="PLoS Genet.">
        <title>Genomic analysis of the basal lineage fungus Rhizopus oryzae reveals a whole-genome duplication.</title>
        <authorList>
            <person name="Ma L.-J."/>
            <person name="Ibrahim A.S."/>
            <person name="Skory C."/>
            <person name="Grabherr M.G."/>
            <person name="Burger G."/>
            <person name="Butler M."/>
            <person name="Elias M."/>
            <person name="Idnurm A."/>
            <person name="Lang B.F."/>
            <person name="Sone T."/>
            <person name="Abe A."/>
            <person name="Calvo S.E."/>
            <person name="Corrochano L.M."/>
            <person name="Engels R."/>
            <person name="Fu J."/>
            <person name="Hansberg W."/>
            <person name="Kim J.-M."/>
            <person name="Kodira C.D."/>
            <person name="Koehrsen M.J."/>
            <person name="Liu B."/>
            <person name="Miranda-Saavedra D."/>
            <person name="O'Leary S."/>
            <person name="Ortiz-Castellanos L."/>
            <person name="Poulter R."/>
            <person name="Rodriguez-Romero J."/>
            <person name="Ruiz-Herrera J."/>
            <person name="Shen Y.-Q."/>
            <person name="Zeng Q."/>
            <person name="Galagan J."/>
            <person name="Birren B.W."/>
            <person name="Cuomo C.A."/>
            <person name="Wickes B.L."/>
        </authorList>
    </citation>
    <scope>NUCLEOTIDE SEQUENCE [LARGE SCALE GENOMIC DNA]</scope>
    <source>
        <strain evidence="4">RA 99-880 / ATCC MYA-4621 / FGSC 9543 / NRRL 43880</strain>
    </source>
</reference>
<dbReference type="AlphaFoldDB" id="I1CQJ4"/>
<dbReference type="RefSeq" id="XP_067526120.1">
    <property type="nucleotide sequence ID" value="XM_067670019.1"/>
</dbReference>
<keyword evidence="1" id="KW-0378">Hydrolase</keyword>
<accession>I1CQJ4</accession>
<dbReference type="OMA" id="MKVIARM"/>
<dbReference type="PROSITE" id="PS51192">
    <property type="entry name" value="HELICASE_ATP_BIND_1"/>
    <property type="match status" value="1"/>
</dbReference>
<dbReference type="Gene3D" id="3.40.50.300">
    <property type="entry name" value="P-loop containing nucleotide triphosphate hydrolases"/>
    <property type="match status" value="1"/>
</dbReference>
<evidence type="ECO:0000259" key="2">
    <source>
        <dbReference type="PROSITE" id="PS51192"/>
    </source>
</evidence>
<dbReference type="SUPFAM" id="SSF52540">
    <property type="entry name" value="P-loop containing nucleoside triphosphate hydrolases"/>
    <property type="match status" value="1"/>
</dbReference>
<name>I1CQJ4_RHIO9</name>
<sequence length="272" mass="31602">MSDQISSDYVDDSVEYIPLIPKENNMNEKDPSHLSKYLDPEFFNATPDTKTKDLGFIELEQKERLEMDCEDDKDYQIDQEQAQQAAILAPREYQYDLFQKALKENIITVLDTGAGKTLISVMLIKHMTTLEREARLTRRETKLAFFLVDRVPLVFQQASVIKANCDIVLEAICGEMDVDNWSEKRWRLIFEESDVCVMTAQIFLDALYHGFLSIDKAHLIIFDECHHTTKKHPFNLIMREFYDRCPIEKRPKIFGMTASPMHSKSSVETSVM</sequence>
<evidence type="ECO:0000313" key="3">
    <source>
        <dbReference type="EMBL" id="EIE90724.1"/>
    </source>
</evidence>
<keyword evidence="1" id="KW-0067">ATP-binding</keyword>
<dbReference type="eggNOG" id="KOG0701">
    <property type="taxonomic scope" value="Eukaryota"/>
</dbReference>
<dbReference type="GeneID" id="93622400"/>
<dbReference type="SMART" id="SM00487">
    <property type="entry name" value="DEXDc"/>
    <property type="match status" value="1"/>
</dbReference>
<keyword evidence="4" id="KW-1185">Reference proteome</keyword>
<dbReference type="STRING" id="246409.I1CQJ4"/>
<dbReference type="InterPro" id="IPR051363">
    <property type="entry name" value="RLR_Helicase"/>
</dbReference>
<dbReference type="InParanoid" id="I1CQJ4"/>
<dbReference type="PANTHER" id="PTHR14074:SF16">
    <property type="entry name" value="ANTIVIRAL INNATE IMMUNE RESPONSE RECEPTOR RIG-I"/>
    <property type="match status" value="1"/>
</dbReference>
<dbReference type="EMBL" id="CH476747">
    <property type="protein sequence ID" value="EIE90724.1"/>
    <property type="molecule type" value="Genomic_DNA"/>
</dbReference>
<dbReference type="InterPro" id="IPR014001">
    <property type="entry name" value="Helicase_ATP-bd"/>
</dbReference>
<dbReference type="GO" id="GO:0005737">
    <property type="term" value="C:cytoplasm"/>
    <property type="evidence" value="ECO:0007669"/>
    <property type="project" value="TreeGrafter"/>
</dbReference>
<dbReference type="GO" id="GO:0003677">
    <property type="term" value="F:DNA binding"/>
    <property type="evidence" value="ECO:0007669"/>
    <property type="project" value="InterPro"/>
</dbReference>
<dbReference type="InterPro" id="IPR027417">
    <property type="entry name" value="P-loop_NTPase"/>
</dbReference>
<dbReference type="GO" id="GO:0004386">
    <property type="term" value="F:helicase activity"/>
    <property type="evidence" value="ECO:0007669"/>
    <property type="project" value="UniProtKB-KW"/>
</dbReference>
<dbReference type="InterPro" id="IPR006935">
    <property type="entry name" value="Helicase/UvrB_N"/>
</dbReference>